<reference evidence="1 2" key="1">
    <citation type="journal article" date="2016" name="Nat. Commun.">
        <title>Thousands of microbial genomes shed light on interconnected biogeochemical processes in an aquifer system.</title>
        <authorList>
            <person name="Anantharaman K."/>
            <person name="Brown C.T."/>
            <person name="Hug L.A."/>
            <person name="Sharon I."/>
            <person name="Castelle C.J."/>
            <person name="Probst A.J."/>
            <person name="Thomas B.C."/>
            <person name="Singh A."/>
            <person name="Wilkins M.J."/>
            <person name="Karaoz U."/>
            <person name="Brodie E.L."/>
            <person name="Williams K.H."/>
            <person name="Hubbard S.S."/>
            <person name="Banfield J.F."/>
        </authorList>
    </citation>
    <scope>NUCLEOTIDE SEQUENCE [LARGE SCALE GENOMIC DNA]</scope>
</reference>
<dbReference type="PANTHER" id="PTHR40080">
    <property type="entry name" value="LMO1763 PROTEIN"/>
    <property type="match status" value="1"/>
</dbReference>
<proteinExistence type="predicted"/>
<sequence length="144" mass="16794">MPQVSKYPLSRNTEFRLYKLFWETIAALNNSVKAEEFFNDLLTPTEKIMLSKRLAIAVMLIRGYDYSSIRSTLRVSPSTIGSISLWLKYSGRGYRKTVEKLLKRERVEKIFETIDSVIEKTMPQKTFTRTMARGFPKGKLKKPF</sequence>
<dbReference type="InterPro" id="IPR010921">
    <property type="entry name" value="Trp_repressor/repl_initiator"/>
</dbReference>
<accession>A0A1F5GQP2</accession>
<dbReference type="InterPro" id="IPR013368">
    <property type="entry name" value="YecD_YerC"/>
</dbReference>
<dbReference type="InterPro" id="IPR000831">
    <property type="entry name" value="Trp_repress"/>
</dbReference>
<dbReference type="STRING" id="1797724.A3A48_02515"/>
<dbReference type="Gene3D" id="1.10.1270.10">
    <property type="entry name" value="TrpR-like"/>
    <property type="match status" value="1"/>
</dbReference>
<dbReference type="PANTHER" id="PTHR40080:SF1">
    <property type="entry name" value="TRPR-LIKE PROTEIN YERC_YECD"/>
    <property type="match status" value="1"/>
</dbReference>
<dbReference type="GO" id="GO:0043565">
    <property type="term" value="F:sequence-specific DNA binding"/>
    <property type="evidence" value="ECO:0007669"/>
    <property type="project" value="InterPro"/>
</dbReference>
<dbReference type="EMBL" id="MFBN01000050">
    <property type="protein sequence ID" value="OGD94210.1"/>
    <property type="molecule type" value="Genomic_DNA"/>
</dbReference>
<dbReference type="GO" id="GO:0003700">
    <property type="term" value="F:DNA-binding transcription factor activity"/>
    <property type="evidence" value="ECO:0007669"/>
    <property type="project" value="InterPro"/>
</dbReference>
<organism evidence="1 2">
    <name type="scientific">Candidatus Curtissbacteria bacterium RIFCSPLOWO2_01_FULL_37_9</name>
    <dbReference type="NCBI Taxonomy" id="1797724"/>
    <lineage>
        <taxon>Bacteria</taxon>
        <taxon>Candidatus Curtissiibacteriota</taxon>
    </lineage>
</organism>
<dbReference type="SUPFAM" id="SSF48295">
    <property type="entry name" value="TrpR-like"/>
    <property type="match status" value="1"/>
</dbReference>
<evidence type="ECO:0008006" key="3">
    <source>
        <dbReference type="Google" id="ProtNLM"/>
    </source>
</evidence>
<gene>
    <name evidence="1" type="ORF">A3A48_02515</name>
</gene>
<protein>
    <recommendedName>
        <fullName evidence="3">TrpR like protein, YerC/YecD</fullName>
    </recommendedName>
</protein>
<comment type="caution">
    <text evidence="1">The sequence shown here is derived from an EMBL/GenBank/DDBJ whole genome shotgun (WGS) entry which is preliminary data.</text>
</comment>
<name>A0A1F5GQP2_9BACT</name>
<evidence type="ECO:0000313" key="2">
    <source>
        <dbReference type="Proteomes" id="UP000178336"/>
    </source>
</evidence>
<evidence type="ECO:0000313" key="1">
    <source>
        <dbReference type="EMBL" id="OGD94210.1"/>
    </source>
</evidence>
<dbReference type="Pfam" id="PF01371">
    <property type="entry name" value="Trp_repressor"/>
    <property type="match status" value="1"/>
</dbReference>
<dbReference type="InterPro" id="IPR038116">
    <property type="entry name" value="TrpR-like_sf"/>
</dbReference>
<dbReference type="Proteomes" id="UP000178336">
    <property type="component" value="Unassembled WGS sequence"/>
</dbReference>
<dbReference type="AlphaFoldDB" id="A0A1F5GQP2"/>